<dbReference type="Proteomes" id="UP000092445">
    <property type="component" value="Unassembled WGS sequence"/>
</dbReference>
<dbReference type="STRING" id="7398.A0A1A9ZW08"/>
<evidence type="ECO:0000313" key="2">
    <source>
        <dbReference type="EnsemblMetazoa" id="GPAI026782-PA"/>
    </source>
</evidence>
<reference evidence="2" key="2">
    <citation type="submission" date="2020-05" db="UniProtKB">
        <authorList>
            <consortium name="EnsemblMetazoa"/>
        </authorList>
    </citation>
    <scope>IDENTIFICATION</scope>
    <source>
        <strain evidence="2">IAEA</strain>
    </source>
</reference>
<feature type="compositionally biased region" description="Polar residues" evidence="1">
    <location>
        <begin position="57"/>
        <end position="68"/>
    </location>
</feature>
<dbReference type="AlphaFoldDB" id="A0A1A9ZW08"/>
<dbReference type="EnsemblMetazoa" id="GPAI026782-RA">
    <property type="protein sequence ID" value="GPAI026782-PA"/>
    <property type="gene ID" value="GPAI026782"/>
</dbReference>
<evidence type="ECO:0000313" key="3">
    <source>
        <dbReference type="Proteomes" id="UP000092445"/>
    </source>
</evidence>
<feature type="region of interest" description="Disordered" evidence="1">
    <location>
        <begin position="36"/>
        <end position="68"/>
    </location>
</feature>
<dbReference type="VEuPathDB" id="VectorBase:GPAI026782"/>
<organism evidence="2 3">
    <name type="scientific">Glossina pallidipes</name>
    <name type="common">Tsetse fly</name>
    <dbReference type="NCBI Taxonomy" id="7398"/>
    <lineage>
        <taxon>Eukaryota</taxon>
        <taxon>Metazoa</taxon>
        <taxon>Ecdysozoa</taxon>
        <taxon>Arthropoda</taxon>
        <taxon>Hexapoda</taxon>
        <taxon>Insecta</taxon>
        <taxon>Pterygota</taxon>
        <taxon>Neoptera</taxon>
        <taxon>Endopterygota</taxon>
        <taxon>Diptera</taxon>
        <taxon>Brachycera</taxon>
        <taxon>Muscomorpha</taxon>
        <taxon>Hippoboscoidea</taxon>
        <taxon>Glossinidae</taxon>
        <taxon>Glossina</taxon>
    </lineage>
</organism>
<feature type="compositionally biased region" description="Basic and acidic residues" evidence="1">
    <location>
        <begin position="45"/>
        <end position="54"/>
    </location>
</feature>
<accession>A0A1A9ZW08</accession>
<sequence>MINYPFKDENQFLIGTLTTKKISQLIDKTANNDNKAQNEITYDGDTSKQSHLDDSPDGTNEKNSNTKGLTDHIGILQIYKGKFQVKPVPLKSARASVFESLNVANLADELHLDEGDVSNKVKDMAQKRATAMIEKAKEIDHVK</sequence>
<keyword evidence="3" id="KW-1185">Reference proteome</keyword>
<evidence type="ECO:0000256" key="1">
    <source>
        <dbReference type="SAM" id="MobiDB-lite"/>
    </source>
</evidence>
<name>A0A1A9ZW08_GLOPL</name>
<reference evidence="3" key="1">
    <citation type="submission" date="2014-03" db="EMBL/GenBank/DDBJ databases">
        <authorList>
            <person name="Aksoy S."/>
            <person name="Warren W."/>
            <person name="Wilson R.K."/>
        </authorList>
    </citation>
    <scope>NUCLEOTIDE SEQUENCE [LARGE SCALE GENOMIC DNA]</scope>
    <source>
        <strain evidence="3">IAEA</strain>
    </source>
</reference>
<protein>
    <submittedName>
        <fullName evidence="2">Uncharacterized protein</fullName>
    </submittedName>
</protein>
<proteinExistence type="predicted"/>